<keyword evidence="2" id="KW-0812">Transmembrane</keyword>
<dbReference type="OrthoDB" id="7364633at2"/>
<dbReference type="EMBL" id="PVZC01000005">
    <property type="protein sequence ID" value="PRX97840.1"/>
    <property type="molecule type" value="Genomic_DNA"/>
</dbReference>
<feature type="transmembrane region" description="Helical" evidence="2">
    <location>
        <begin position="117"/>
        <end position="136"/>
    </location>
</feature>
<sequence length="229" mass="24384">MDISAGNEREPESGATQGGPSGPARPNFVPDDRPLAQREAERAAQEAAARRRSEPESAGSVRQHPFDVAFGPPEGLPWRRPVPELVTYRRVVLLVIAAVAGLAAGAGAVLLTGSWPLGAVPPLLAVAACAYGWFAVRRDYLTWGFAEGEGDLYITHGLYVRQLVAIPYGRVQFVDVITNPLEQAMGLATVRLFTAAATTDAGIPGLPLDEAVLLRDRLTARSETFSTGL</sequence>
<protein>
    <recommendedName>
        <fullName evidence="3">YdbS-like PH domain-containing protein</fullName>
    </recommendedName>
</protein>
<keyword evidence="5" id="KW-1185">Reference proteome</keyword>
<organism evidence="4 5">
    <name type="scientific">Allonocardiopsis opalescens</name>
    <dbReference type="NCBI Taxonomy" id="1144618"/>
    <lineage>
        <taxon>Bacteria</taxon>
        <taxon>Bacillati</taxon>
        <taxon>Actinomycetota</taxon>
        <taxon>Actinomycetes</taxon>
        <taxon>Streptosporangiales</taxon>
        <taxon>Allonocardiopsis</taxon>
    </lineage>
</organism>
<keyword evidence="2" id="KW-0472">Membrane</keyword>
<dbReference type="PANTHER" id="PTHR34473">
    <property type="entry name" value="UPF0699 TRANSMEMBRANE PROTEIN YDBS"/>
    <property type="match status" value="1"/>
</dbReference>
<feature type="compositionally biased region" description="Basic and acidic residues" evidence="1">
    <location>
        <begin position="30"/>
        <end position="55"/>
    </location>
</feature>
<evidence type="ECO:0000256" key="1">
    <source>
        <dbReference type="SAM" id="MobiDB-lite"/>
    </source>
</evidence>
<evidence type="ECO:0000313" key="4">
    <source>
        <dbReference type="EMBL" id="PRX97840.1"/>
    </source>
</evidence>
<dbReference type="RefSeq" id="WP_106247557.1">
    <property type="nucleotide sequence ID" value="NZ_PVZC01000005.1"/>
</dbReference>
<gene>
    <name evidence="4" type="ORF">CLV72_105190</name>
</gene>
<dbReference type="PANTHER" id="PTHR34473:SF3">
    <property type="entry name" value="TRANSMEMBRANE PROTEIN-RELATED"/>
    <property type="match status" value="1"/>
</dbReference>
<evidence type="ECO:0000259" key="3">
    <source>
        <dbReference type="Pfam" id="PF03703"/>
    </source>
</evidence>
<name>A0A2T0Q2A5_9ACTN</name>
<evidence type="ECO:0000313" key="5">
    <source>
        <dbReference type="Proteomes" id="UP000237846"/>
    </source>
</evidence>
<dbReference type="Pfam" id="PF03703">
    <property type="entry name" value="bPH_2"/>
    <property type="match status" value="1"/>
</dbReference>
<evidence type="ECO:0000256" key="2">
    <source>
        <dbReference type="SAM" id="Phobius"/>
    </source>
</evidence>
<dbReference type="Proteomes" id="UP000237846">
    <property type="component" value="Unassembled WGS sequence"/>
</dbReference>
<feature type="transmembrane region" description="Helical" evidence="2">
    <location>
        <begin position="91"/>
        <end position="111"/>
    </location>
</feature>
<reference evidence="4 5" key="1">
    <citation type="submission" date="2018-03" db="EMBL/GenBank/DDBJ databases">
        <title>Genomic Encyclopedia of Archaeal and Bacterial Type Strains, Phase II (KMG-II): from individual species to whole genera.</title>
        <authorList>
            <person name="Goeker M."/>
        </authorList>
    </citation>
    <scope>NUCLEOTIDE SEQUENCE [LARGE SCALE GENOMIC DNA]</scope>
    <source>
        <strain evidence="4 5">DSM 45601</strain>
    </source>
</reference>
<feature type="domain" description="YdbS-like PH" evidence="3">
    <location>
        <begin position="140"/>
        <end position="217"/>
    </location>
</feature>
<keyword evidence="2" id="KW-1133">Transmembrane helix</keyword>
<dbReference type="AlphaFoldDB" id="A0A2T0Q2A5"/>
<comment type="caution">
    <text evidence="4">The sequence shown here is derived from an EMBL/GenBank/DDBJ whole genome shotgun (WGS) entry which is preliminary data.</text>
</comment>
<proteinExistence type="predicted"/>
<feature type="region of interest" description="Disordered" evidence="1">
    <location>
        <begin position="1"/>
        <end position="66"/>
    </location>
</feature>
<dbReference type="InterPro" id="IPR005182">
    <property type="entry name" value="YdbS-like_PH"/>
</dbReference>
<accession>A0A2T0Q2A5</accession>